<reference evidence="2" key="1">
    <citation type="journal article" date="2022" name="Mol. Ecol. Resour.">
        <title>The genomes of chicory, endive, great burdock and yacon provide insights into Asteraceae palaeo-polyploidization history and plant inulin production.</title>
        <authorList>
            <person name="Fan W."/>
            <person name="Wang S."/>
            <person name="Wang H."/>
            <person name="Wang A."/>
            <person name="Jiang F."/>
            <person name="Liu H."/>
            <person name="Zhao H."/>
            <person name="Xu D."/>
            <person name="Zhang Y."/>
        </authorList>
    </citation>
    <scope>NUCLEOTIDE SEQUENCE [LARGE SCALE GENOMIC DNA]</scope>
    <source>
        <strain evidence="2">cv. Yunnan</strain>
    </source>
</reference>
<gene>
    <name evidence="1" type="ORF">L1987_64952</name>
</gene>
<comment type="caution">
    <text evidence="1">The sequence shown here is derived from an EMBL/GenBank/DDBJ whole genome shotgun (WGS) entry which is preliminary data.</text>
</comment>
<dbReference type="Proteomes" id="UP001056120">
    <property type="component" value="Linkage Group LG22"/>
</dbReference>
<keyword evidence="2" id="KW-1185">Reference proteome</keyword>
<evidence type="ECO:0000313" key="1">
    <source>
        <dbReference type="EMBL" id="KAI3725174.1"/>
    </source>
</evidence>
<proteinExistence type="predicted"/>
<evidence type="ECO:0000313" key="2">
    <source>
        <dbReference type="Proteomes" id="UP001056120"/>
    </source>
</evidence>
<name>A0ACB9BT46_9ASTR</name>
<organism evidence="1 2">
    <name type="scientific">Smallanthus sonchifolius</name>
    <dbReference type="NCBI Taxonomy" id="185202"/>
    <lineage>
        <taxon>Eukaryota</taxon>
        <taxon>Viridiplantae</taxon>
        <taxon>Streptophyta</taxon>
        <taxon>Embryophyta</taxon>
        <taxon>Tracheophyta</taxon>
        <taxon>Spermatophyta</taxon>
        <taxon>Magnoliopsida</taxon>
        <taxon>eudicotyledons</taxon>
        <taxon>Gunneridae</taxon>
        <taxon>Pentapetalae</taxon>
        <taxon>asterids</taxon>
        <taxon>campanulids</taxon>
        <taxon>Asterales</taxon>
        <taxon>Asteraceae</taxon>
        <taxon>Asteroideae</taxon>
        <taxon>Heliantheae alliance</taxon>
        <taxon>Millerieae</taxon>
        <taxon>Smallanthus</taxon>
    </lineage>
</organism>
<dbReference type="EMBL" id="CM042039">
    <property type="protein sequence ID" value="KAI3725174.1"/>
    <property type="molecule type" value="Genomic_DNA"/>
</dbReference>
<protein>
    <submittedName>
        <fullName evidence="1">Uncharacterized protein</fullName>
    </submittedName>
</protein>
<sequence length="99" mass="11887">MEKQEYSFSFTVQGRKIIYPSEDEKTENSKYNGDGRHRRRKKLQFPELRVIFQPKRAQTHEELAHKEIKKKPWSSNCEINGKKFNILEFSSLKREISNL</sequence>
<reference evidence="1 2" key="2">
    <citation type="journal article" date="2022" name="Mol. Ecol. Resour.">
        <title>The genomes of chicory, endive, great burdock and yacon provide insights into Asteraceae paleo-polyploidization history and plant inulin production.</title>
        <authorList>
            <person name="Fan W."/>
            <person name="Wang S."/>
            <person name="Wang H."/>
            <person name="Wang A."/>
            <person name="Jiang F."/>
            <person name="Liu H."/>
            <person name="Zhao H."/>
            <person name="Xu D."/>
            <person name="Zhang Y."/>
        </authorList>
    </citation>
    <scope>NUCLEOTIDE SEQUENCE [LARGE SCALE GENOMIC DNA]</scope>
    <source>
        <strain evidence="2">cv. Yunnan</strain>
        <tissue evidence="1">Leaves</tissue>
    </source>
</reference>
<accession>A0ACB9BT46</accession>